<dbReference type="PROSITE" id="PS50222">
    <property type="entry name" value="EF_HAND_2"/>
    <property type="match status" value="1"/>
</dbReference>
<gene>
    <name evidence="2" type="ORF">SteCoe_26025</name>
</gene>
<dbReference type="EMBL" id="MPUH01000720">
    <property type="protein sequence ID" value="OMJ74926.1"/>
    <property type="molecule type" value="Genomic_DNA"/>
</dbReference>
<dbReference type="InterPro" id="IPR002048">
    <property type="entry name" value="EF_hand_dom"/>
</dbReference>
<comment type="caution">
    <text evidence="2">The sequence shown here is derived from an EMBL/GenBank/DDBJ whole genome shotgun (WGS) entry which is preliminary data.</text>
</comment>
<dbReference type="SUPFAM" id="SSF47473">
    <property type="entry name" value="EF-hand"/>
    <property type="match status" value="1"/>
</dbReference>
<name>A0A1R2BDV3_9CILI</name>
<dbReference type="AlphaFoldDB" id="A0A1R2BDV3"/>
<evidence type="ECO:0000313" key="2">
    <source>
        <dbReference type="EMBL" id="OMJ74926.1"/>
    </source>
</evidence>
<feature type="domain" description="EF-hand" evidence="1">
    <location>
        <begin position="244"/>
        <end position="279"/>
    </location>
</feature>
<organism evidence="2 3">
    <name type="scientific">Stentor coeruleus</name>
    <dbReference type="NCBI Taxonomy" id="5963"/>
    <lineage>
        <taxon>Eukaryota</taxon>
        <taxon>Sar</taxon>
        <taxon>Alveolata</taxon>
        <taxon>Ciliophora</taxon>
        <taxon>Postciliodesmatophora</taxon>
        <taxon>Heterotrichea</taxon>
        <taxon>Heterotrichida</taxon>
        <taxon>Stentoridae</taxon>
        <taxon>Stentor</taxon>
    </lineage>
</organism>
<evidence type="ECO:0000259" key="1">
    <source>
        <dbReference type="PROSITE" id="PS50222"/>
    </source>
</evidence>
<dbReference type="OrthoDB" id="10673236at2759"/>
<dbReference type="InterPro" id="IPR011992">
    <property type="entry name" value="EF-hand-dom_pair"/>
</dbReference>
<reference evidence="2 3" key="1">
    <citation type="submission" date="2016-11" db="EMBL/GenBank/DDBJ databases">
        <title>The macronuclear genome of Stentor coeruleus: a giant cell with tiny introns.</title>
        <authorList>
            <person name="Slabodnick M."/>
            <person name="Ruby J.G."/>
            <person name="Reiff S.B."/>
            <person name="Swart E.C."/>
            <person name="Gosai S."/>
            <person name="Prabakaran S."/>
            <person name="Witkowska E."/>
            <person name="Larue G.E."/>
            <person name="Fisher S."/>
            <person name="Freeman R.M."/>
            <person name="Gunawardena J."/>
            <person name="Chu W."/>
            <person name="Stover N.A."/>
            <person name="Gregory B.D."/>
            <person name="Nowacki M."/>
            <person name="Derisi J."/>
            <person name="Roy S.W."/>
            <person name="Marshall W.F."/>
            <person name="Sood P."/>
        </authorList>
    </citation>
    <scope>NUCLEOTIDE SEQUENCE [LARGE SCALE GENOMIC DNA]</scope>
    <source>
        <strain evidence="2">WM001</strain>
    </source>
</reference>
<sequence>MFSYKNFIKSYLLGQKEKPPKREVHRVPYIPLHRLHTGKQIELNCIEFSDIKAQEEPLIHSPRVPQLPFLATPKKLSPRRSQSIEYEIIEEKVKTTRTTVQSKLNNYPNPIVEVISIPELKNPLCLPIKVSTLNTNYHSNQIYIMENLEKAKKYFPIPLGRKQLRTTSMSISHTPMSRLYSPQNFVKRQNYFKEPNKIQSEAERLLEKNDIEVQGKKTGKSLVTKPPKPTVHDDLYDFLMKFMNRVDMYKRKFDEIDKSGKGYLLLEDLRIYYESFSNSKTGKNQQKTTWTQMESSQDLANQAYGLLFSISSRSKISKNDFLALCAVYQHNGGELHKFRIQDKTLIIWLEKLLEELREVFELHAKNSKISKKYLQEVTEFLQTTEDVMKAESIVLTQIVDFSWFLRCIPYFLFIHLELLNKSF</sequence>
<accession>A0A1R2BDV3</accession>
<protein>
    <recommendedName>
        <fullName evidence="1">EF-hand domain-containing protein</fullName>
    </recommendedName>
</protein>
<keyword evidence="3" id="KW-1185">Reference proteome</keyword>
<proteinExistence type="predicted"/>
<dbReference type="GO" id="GO:0005509">
    <property type="term" value="F:calcium ion binding"/>
    <property type="evidence" value="ECO:0007669"/>
    <property type="project" value="InterPro"/>
</dbReference>
<evidence type="ECO:0000313" key="3">
    <source>
        <dbReference type="Proteomes" id="UP000187209"/>
    </source>
</evidence>
<dbReference type="Proteomes" id="UP000187209">
    <property type="component" value="Unassembled WGS sequence"/>
</dbReference>